<dbReference type="EMBL" id="CAJVPP010008125">
    <property type="protein sequence ID" value="CAG8694532.1"/>
    <property type="molecule type" value="Genomic_DNA"/>
</dbReference>
<proteinExistence type="predicted"/>
<keyword evidence="2" id="KW-1185">Reference proteome</keyword>
<evidence type="ECO:0000313" key="1">
    <source>
        <dbReference type="EMBL" id="CAG8694532.1"/>
    </source>
</evidence>
<sequence>YPKPPRTRFIVAYIPQQNVFPSFAMYAVAVVDNELPIESEADPLQACFKNNRTNYCVSLELYSRTLE</sequence>
<gene>
    <name evidence="1" type="ORF">FMOSSE_LOCUS13511</name>
</gene>
<reference evidence="1" key="1">
    <citation type="submission" date="2021-06" db="EMBL/GenBank/DDBJ databases">
        <authorList>
            <person name="Kallberg Y."/>
            <person name="Tangrot J."/>
            <person name="Rosling A."/>
        </authorList>
    </citation>
    <scope>NUCLEOTIDE SEQUENCE</scope>
    <source>
        <strain evidence="1">87-6 pot B 2015</strain>
    </source>
</reference>
<dbReference type="AlphaFoldDB" id="A0A9N9EVZ3"/>
<accession>A0A9N9EVZ3</accession>
<evidence type="ECO:0000313" key="2">
    <source>
        <dbReference type="Proteomes" id="UP000789375"/>
    </source>
</evidence>
<name>A0A9N9EVZ3_FUNMO</name>
<organism evidence="1 2">
    <name type="scientific">Funneliformis mosseae</name>
    <name type="common">Endomycorrhizal fungus</name>
    <name type="synonym">Glomus mosseae</name>
    <dbReference type="NCBI Taxonomy" id="27381"/>
    <lineage>
        <taxon>Eukaryota</taxon>
        <taxon>Fungi</taxon>
        <taxon>Fungi incertae sedis</taxon>
        <taxon>Mucoromycota</taxon>
        <taxon>Glomeromycotina</taxon>
        <taxon>Glomeromycetes</taxon>
        <taxon>Glomerales</taxon>
        <taxon>Glomeraceae</taxon>
        <taxon>Funneliformis</taxon>
    </lineage>
</organism>
<dbReference type="Proteomes" id="UP000789375">
    <property type="component" value="Unassembled WGS sequence"/>
</dbReference>
<comment type="caution">
    <text evidence="1">The sequence shown here is derived from an EMBL/GenBank/DDBJ whole genome shotgun (WGS) entry which is preliminary data.</text>
</comment>
<feature type="non-terminal residue" evidence="1">
    <location>
        <position position="67"/>
    </location>
</feature>
<protein>
    <submittedName>
        <fullName evidence="1">8336_t:CDS:1</fullName>
    </submittedName>
</protein>